<accession>A0A9X2J0C3</accession>
<protein>
    <submittedName>
        <fullName evidence="1">Uncharacterized protein</fullName>
    </submittedName>
</protein>
<reference evidence="1" key="1">
    <citation type="submission" date="2022-06" db="EMBL/GenBank/DDBJ databases">
        <title>Novel species in genus nocardia.</title>
        <authorList>
            <person name="Li F."/>
        </authorList>
    </citation>
    <scope>NUCLEOTIDE SEQUENCE</scope>
    <source>
        <strain evidence="1">CDC141</strain>
    </source>
</reference>
<gene>
    <name evidence="1" type="ORF">NDR86_20165</name>
</gene>
<comment type="caution">
    <text evidence="1">The sequence shown here is derived from an EMBL/GenBank/DDBJ whole genome shotgun (WGS) entry which is preliminary data.</text>
</comment>
<proteinExistence type="predicted"/>
<dbReference type="AlphaFoldDB" id="A0A9X2J0C3"/>
<name>A0A9X2J0C3_9NOCA</name>
<keyword evidence="2" id="KW-1185">Reference proteome</keyword>
<dbReference type="Proteomes" id="UP001139157">
    <property type="component" value="Unassembled WGS sequence"/>
</dbReference>
<sequence length="82" mass="8624">MQGWVTGDPGKVEIPHLLLGFVEADTFLGVTLSDTGRGTFTLSGRPVTDSETLSGLDLAEDEGAIEVPVSERKFYGVAAAAR</sequence>
<evidence type="ECO:0000313" key="1">
    <source>
        <dbReference type="EMBL" id="MCM6775796.1"/>
    </source>
</evidence>
<evidence type="ECO:0000313" key="2">
    <source>
        <dbReference type="Proteomes" id="UP001139157"/>
    </source>
</evidence>
<organism evidence="1 2">
    <name type="scientific">Nocardia pulmonis</name>
    <dbReference type="NCBI Taxonomy" id="2951408"/>
    <lineage>
        <taxon>Bacteria</taxon>
        <taxon>Bacillati</taxon>
        <taxon>Actinomycetota</taxon>
        <taxon>Actinomycetes</taxon>
        <taxon>Mycobacteriales</taxon>
        <taxon>Nocardiaceae</taxon>
        <taxon>Nocardia</taxon>
    </lineage>
</organism>
<dbReference type="EMBL" id="JAMRXG010000008">
    <property type="protein sequence ID" value="MCM6775796.1"/>
    <property type="molecule type" value="Genomic_DNA"/>
</dbReference>